<comment type="caution">
    <text evidence="3">The sequence shown here is derived from an EMBL/GenBank/DDBJ whole genome shotgun (WGS) entry which is preliminary data.</text>
</comment>
<dbReference type="GO" id="GO:0031146">
    <property type="term" value="P:SCF-dependent proteasomal ubiquitin-dependent protein catabolic process"/>
    <property type="evidence" value="ECO:0007669"/>
    <property type="project" value="TreeGrafter"/>
</dbReference>
<dbReference type="InterPro" id="IPR057207">
    <property type="entry name" value="FBXL15_LRR"/>
</dbReference>
<dbReference type="InterPro" id="IPR001810">
    <property type="entry name" value="F-box_dom"/>
</dbReference>
<dbReference type="Gene3D" id="1.20.1280.50">
    <property type="match status" value="1"/>
</dbReference>
<protein>
    <recommendedName>
        <fullName evidence="2">F-box domain-containing protein</fullName>
    </recommendedName>
</protein>
<dbReference type="SUPFAM" id="SSF52047">
    <property type="entry name" value="RNI-like"/>
    <property type="match status" value="1"/>
</dbReference>
<dbReference type="PANTHER" id="PTHR13318:SF95">
    <property type="entry name" value="F-BOX PROTEIN YLR352W"/>
    <property type="match status" value="1"/>
</dbReference>
<proteinExistence type="predicted"/>
<organism evidence="3 4">
    <name type="scientific">Gryllus longicercus</name>
    <dbReference type="NCBI Taxonomy" id="2509291"/>
    <lineage>
        <taxon>Eukaryota</taxon>
        <taxon>Metazoa</taxon>
        <taxon>Ecdysozoa</taxon>
        <taxon>Arthropoda</taxon>
        <taxon>Hexapoda</taxon>
        <taxon>Insecta</taxon>
        <taxon>Pterygota</taxon>
        <taxon>Neoptera</taxon>
        <taxon>Polyneoptera</taxon>
        <taxon>Orthoptera</taxon>
        <taxon>Ensifera</taxon>
        <taxon>Gryllidea</taxon>
        <taxon>Grylloidea</taxon>
        <taxon>Gryllidae</taxon>
        <taxon>Gryllinae</taxon>
        <taxon>Gryllus</taxon>
    </lineage>
</organism>
<dbReference type="PROSITE" id="PS50181">
    <property type="entry name" value="FBOX"/>
    <property type="match status" value="1"/>
</dbReference>
<dbReference type="Proteomes" id="UP001378592">
    <property type="component" value="Unassembled WGS sequence"/>
</dbReference>
<dbReference type="Gene3D" id="3.80.10.10">
    <property type="entry name" value="Ribonuclease Inhibitor"/>
    <property type="match status" value="2"/>
</dbReference>
<dbReference type="Pfam" id="PF25372">
    <property type="entry name" value="DUF7885"/>
    <property type="match status" value="1"/>
</dbReference>
<evidence type="ECO:0000256" key="1">
    <source>
        <dbReference type="ARBA" id="ARBA00022786"/>
    </source>
</evidence>
<dbReference type="AlphaFoldDB" id="A0AAN9Z6A4"/>
<dbReference type="SMART" id="SM00367">
    <property type="entry name" value="LRR_CC"/>
    <property type="match status" value="2"/>
</dbReference>
<evidence type="ECO:0000313" key="4">
    <source>
        <dbReference type="Proteomes" id="UP001378592"/>
    </source>
</evidence>
<feature type="domain" description="F-box" evidence="2">
    <location>
        <begin position="7"/>
        <end position="55"/>
    </location>
</feature>
<keyword evidence="4" id="KW-1185">Reference proteome</keyword>
<dbReference type="PANTHER" id="PTHR13318">
    <property type="entry name" value="PARTNER OF PAIRED, ISOFORM B-RELATED"/>
    <property type="match status" value="1"/>
</dbReference>
<evidence type="ECO:0000313" key="3">
    <source>
        <dbReference type="EMBL" id="KAK7864327.1"/>
    </source>
</evidence>
<sequence length="442" mass="51307">MDTFEGYGNIQNLPDEVLLEIFQYMSLEELVTCIQNVSLRWRNVSQHSVRLWKNKIYKPISRVTDEEIIATLKKMPQLRTFVFNPDCLKLDEIINVLCSHCKHLQTLVCDGFGVSTSHLQKMVNSLHDLEWFQLSQCHIIDHISLSLLSQFKKLRKLTCVNVGPASTFIRANNEVFQSLEHIEIIAYCSCDRGGIHEDLISEWDPYHFLHLVPYLQNLKHLFVDFRMLHFCGFETVFYNLRELRNLETLCFKSFFHADKEILTKMFQYCPFPKLKKLDLSNCLNISVHTLRAMHKSCPGVQELYFSHCVHFDDECSQVLTQFPELLSLDLSCCNGVSDEGLSYLALCPKLEMLDLSWRMIVGDGTLSVISTIPCLKKLILNHTRVNHKDILKFLSKARHLVYLGLFYCKGVEGTFLQHMTPTCKINQNHINEVVCSYSKILR</sequence>
<dbReference type="GO" id="GO:0019005">
    <property type="term" value="C:SCF ubiquitin ligase complex"/>
    <property type="evidence" value="ECO:0007669"/>
    <property type="project" value="TreeGrafter"/>
</dbReference>
<name>A0AAN9Z6A4_9ORTH</name>
<accession>A0AAN9Z6A4</accession>
<dbReference type="Pfam" id="PF12937">
    <property type="entry name" value="F-box-like"/>
    <property type="match status" value="1"/>
</dbReference>
<dbReference type="InterPro" id="IPR006553">
    <property type="entry name" value="Leu-rich_rpt_Cys-con_subtyp"/>
</dbReference>
<dbReference type="EMBL" id="JAZDUA010000206">
    <property type="protein sequence ID" value="KAK7864327.1"/>
    <property type="molecule type" value="Genomic_DNA"/>
</dbReference>
<evidence type="ECO:0000259" key="2">
    <source>
        <dbReference type="PROSITE" id="PS50181"/>
    </source>
</evidence>
<gene>
    <name evidence="3" type="ORF">R5R35_009171</name>
</gene>
<keyword evidence="1" id="KW-0833">Ubl conjugation pathway</keyword>
<reference evidence="3 4" key="1">
    <citation type="submission" date="2024-03" db="EMBL/GenBank/DDBJ databases">
        <title>The genome assembly and annotation of the cricket Gryllus longicercus Weissman &amp; Gray.</title>
        <authorList>
            <person name="Szrajer S."/>
            <person name="Gray D."/>
            <person name="Ylla G."/>
        </authorList>
    </citation>
    <scope>NUCLEOTIDE SEQUENCE [LARGE SCALE GENOMIC DNA]</scope>
    <source>
        <strain evidence="3">DAG 2021-001</strain>
        <tissue evidence="3">Whole body minus gut</tissue>
    </source>
</reference>
<dbReference type="InterPro" id="IPR032675">
    <property type="entry name" value="LRR_dom_sf"/>
</dbReference>
<dbReference type="InterPro" id="IPR036047">
    <property type="entry name" value="F-box-like_dom_sf"/>
</dbReference>
<dbReference type="SUPFAM" id="SSF81383">
    <property type="entry name" value="F-box domain"/>
    <property type="match status" value="1"/>
</dbReference>